<feature type="region of interest" description="Disordered" evidence="1">
    <location>
        <begin position="338"/>
        <end position="388"/>
    </location>
</feature>
<protein>
    <submittedName>
        <fullName evidence="3">Protein kinase domain-containing protein</fullName>
    </submittedName>
</protein>
<evidence type="ECO:0000313" key="2">
    <source>
        <dbReference type="Proteomes" id="UP000095280"/>
    </source>
</evidence>
<sequence length="713" mass="76421">LAALASALASKWASGAGESSPPAGPQGLHKHQTLAAPSAAKNLASVQKQTTAESPNLLLTIPKVLGPRCRGLPAPRQMTKTMMKKPRSHDSEVKQPRPSSSEQQPNHVQPLPGARAFSAVGAAAATESSSSESPSVPDALPPRGRRLSPSRRCRPYLRESATATGCAATIRHRQNPSCFAPQSGQQQQRRPRLQPKAADSVERKRNREIRLQNSGVAEMKLPPASCRSGWRTVCCITNQERAEEQATCATLASALAWEQFSSLLKRKSAAGQGSQKPELIGSCHVAAALRLDEMHSAASVLPRCVVNRAWNPITAQRQLRRRIGRAAITVSIRRWPSAGRHGGVATASHKKKRKPDHPVKKSPRPTPPAAALRQCQQRPPPVASPPICIASGERQLDAADVAAPAAPGRRPHPPTDCVRLPATTTCRPRLILSAASDDASQSDPRQFWAARTKRNSSGFLGASTVAAASAPPPAPAAATAGRMCSNSKPVKPAKQPAKSKPQRMQLPSRCRQLPAQHQQVSKLSRQEAAAAAKQATTKKSPHVASSLRFLPASLRSSGRSKMAESTTAQQQASLPPAQQQQQAAAAALQQQRRSQSLPDTFISPYSPPLTPATPTRCIIPTPSCRSTRLAYPFAHHHLAASASFTITLLPRCPAADRLRLLLPRGDRDLRLATRIGRLATTLSERWTFMAQQQATAAADHHHHPQARCTAPAQ</sequence>
<dbReference type="AlphaFoldDB" id="A0A1I8FIA3"/>
<feature type="compositionally biased region" description="Basic residues" evidence="1">
    <location>
        <begin position="348"/>
        <end position="363"/>
    </location>
</feature>
<organism evidence="2 3">
    <name type="scientific">Macrostomum lignano</name>
    <dbReference type="NCBI Taxonomy" id="282301"/>
    <lineage>
        <taxon>Eukaryota</taxon>
        <taxon>Metazoa</taxon>
        <taxon>Spiralia</taxon>
        <taxon>Lophotrochozoa</taxon>
        <taxon>Platyhelminthes</taxon>
        <taxon>Rhabditophora</taxon>
        <taxon>Macrostomorpha</taxon>
        <taxon>Macrostomida</taxon>
        <taxon>Macrostomidae</taxon>
        <taxon>Macrostomum</taxon>
    </lineage>
</organism>
<feature type="compositionally biased region" description="Basic residues" evidence="1">
    <location>
        <begin position="143"/>
        <end position="155"/>
    </location>
</feature>
<feature type="compositionally biased region" description="Polar residues" evidence="1">
    <location>
        <begin position="97"/>
        <end position="107"/>
    </location>
</feature>
<evidence type="ECO:0000256" key="1">
    <source>
        <dbReference type="SAM" id="MobiDB-lite"/>
    </source>
</evidence>
<feature type="compositionally biased region" description="Low complexity" evidence="1">
    <location>
        <begin position="1"/>
        <end position="16"/>
    </location>
</feature>
<dbReference type="WBParaSite" id="maker-unitig_35915-snap-gene-0.2-mRNA-1">
    <property type="protein sequence ID" value="maker-unitig_35915-snap-gene-0.2-mRNA-1"/>
    <property type="gene ID" value="maker-unitig_35915-snap-gene-0.2"/>
</dbReference>
<feature type="compositionally biased region" description="Low complexity" evidence="1">
    <location>
        <begin position="487"/>
        <end position="499"/>
    </location>
</feature>
<evidence type="ECO:0000313" key="3">
    <source>
        <dbReference type="WBParaSite" id="maker-unitig_35915-snap-gene-0.2-mRNA-1"/>
    </source>
</evidence>
<dbReference type="Proteomes" id="UP000095280">
    <property type="component" value="Unplaced"/>
</dbReference>
<feature type="region of interest" description="Disordered" evidence="1">
    <location>
        <begin position="693"/>
        <end position="713"/>
    </location>
</feature>
<feature type="region of interest" description="Disordered" evidence="1">
    <location>
        <begin position="1"/>
        <end position="34"/>
    </location>
</feature>
<feature type="region of interest" description="Disordered" evidence="1">
    <location>
        <begin position="66"/>
        <end position="155"/>
    </location>
</feature>
<feature type="region of interest" description="Disordered" evidence="1">
    <location>
        <begin position="401"/>
        <end position="421"/>
    </location>
</feature>
<name>A0A1I8FIA3_9PLAT</name>
<feature type="region of interest" description="Disordered" evidence="1">
    <location>
        <begin position="467"/>
        <end position="616"/>
    </location>
</feature>
<feature type="compositionally biased region" description="Low complexity" evidence="1">
    <location>
        <begin position="528"/>
        <end position="538"/>
    </location>
</feature>
<feature type="region of interest" description="Disordered" evidence="1">
    <location>
        <begin position="176"/>
        <end position="206"/>
    </location>
</feature>
<accession>A0A1I8FIA3</accession>
<keyword evidence="2" id="KW-1185">Reference proteome</keyword>
<feature type="compositionally biased region" description="Low complexity" evidence="1">
    <location>
        <begin position="568"/>
        <end position="598"/>
    </location>
</feature>
<feature type="compositionally biased region" description="Low complexity" evidence="1">
    <location>
        <begin position="114"/>
        <end position="135"/>
    </location>
</feature>
<feature type="compositionally biased region" description="Polar residues" evidence="1">
    <location>
        <begin position="554"/>
        <end position="567"/>
    </location>
</feature>
<proteinExistence type="predicted"/>
<reference evidence="3" key="1">
    <citation type="submission" date="2016-11" db="UniProtKB">
        <authorList>
            <consortium name="WormBaseParasite"/>
        </authorList>
    </citation>
    <scope>IDENTIFICATION</scope>
</reference>